<protein>
    <recommendedName>
        <fullName evidence="4">Arabinose 5-phosphate isomerase</fullName>
        <shortName evidence="4">API</shortName>
        <ecNumber evidence="4">5.3.1.13</ecNumber>
    </recommendedName>
</protein>
<evidence type="ECO:0000313" key="10">
    <source>
        <dbReference type="EMBL" id="SJM89170.1"/>
    </source>
</evidence>
<feature type="domain" description="SIS" evidence="9">
    <location>
        <begin position="37"/>
        <end position="180"/>
    </location>
</feature>
<dbReference type="InterPro" id="IPR001347">
    <property type="entry name" value="SIS_dom"/>
</dbReference>
<dbReference type="GO" id="GO:0046872">
    <property type="term" value="F:metal ion binding"/>
    <property type="evidence" value="ECO:0007669"/>
    <property type="project" value="UniProtKB-KW"/>
</dbReference>
<dbReference type="Gene3D" id="3.40.50.10490">
    <property type="entry name" value="Glucose-6-phosphate isomerase like protein, domain 1"/>
    <property type="match status" value="1"/>
</dbReference>
<feature type="domain" description="CBS" evidence="8">
    <location>
        <begin position="273"/>
        <end position="325"/>
    </location>
</feature>
<dbReference type="InterPro" id="IPR000644">
    <property type="entry name" value="CBS_dom"/>
</dbReference>
<dbReference type="PANTHER" id="PTHR42745:SF1">
    <property type="entry name" value="ARABINOSE 5-PHOSPHATE ISOMERASE KDSD"/>
    <property type="match status" value="1"/>
</dbReference>
<gene>
    <name evidence="10" type="primary">kdsD</name>
    <name evidence="10" type="ORF">CRENPOLYSF1_100051</name>
</gene>
<feature type="site" description="Catalytically relevant" evidence="6">
    <location>
        <position position="107"/>
    </location>
</feature>
<accession>A0A1R4GZD0</accession>
<evidence type="ECO:0000313" key="11">
    <source>
        <dbReference type="Proteomes" id="UP000195667"/>
    </source>
</evidence>
<feature type="binding site" evidence="5">
    <location>
        <position position="78"/>
    </location>
    <ligand>
        <name>Zn(2+)</name>
        <dbReference type="ChEBI" id="CHEBI:29105"/>
    </ligand>
</feature>
<evidence type="ECO:0000259" key="9">
    <source>
        <dbReference type="PROSITE" id="PS51464"/>
    </source>
</evidence>
<feature type="domain" description="CBS" evidence="8">
    <location>
        <begin position="206"/>
        <end position="264"/>
    </location>
</feature>
<evidence type="ECO:0000256" key="2">
    <source>
        <dbReference type="ARBA" id="ARBA00022737"/>
    </source>
</evidence>
<dbReference type="GO" id="GO:1901135">
    <property type="term" value="P:carbohydrate derivative metabolic process"/>
    <property type="evidence" value="ECO:0007669"/>
    <property type="project" value="InterPro"/>
</dbReference>
<evidence type="ECO:0000256" key="6">
    <source>
        <dbReference type="PIRSR" id="PIRSR004692-3"/>
    </source>
</evidence>
<dbReference type="PROSITE" id="PS51371">
    <property type="entry name" value="CBS"/>
    <property type="match status" value="2"/>
</dbReference>
<dbReference type="SMART" id="SM00116">
    <property type="entry name" value="CBS"/>
    <property type="match status" value="2"/>
</dbReference>
<proteinExistence type="inferred from homology"/>
<dbReference type="AlphaFoldDB" id="A0A1R4GZD0"/>
<evidence type="ECO:0000256" key="3">
    <source>
        <dbReference type="ARBA" id="ARBA00023122"/>
    </source>
</evidence>
<dbReference type="CDD" id="cd05014">
    <property type="entry name" value="SIS_Kpsf"/>
    <property type="match status" value="1"/>
</dbReference>
<dbReference type="EMBL" id="FUKI01000002">
    <property type="protein sequence ID" value="SJM89170.1"/>
    <property type="molecule type" value="Genomic_DNA"/>
</dbReference>
<dbReference type="InterPro" id="IPR004800">
    <property type="entry name" value="KdsD/KpsF-type"/>
</dbReference>
<reference evidence="11" key="1">
    <citation type="submission" date="2017-02" db="EMBL/GenBank/DDBJ databases">
        <authorList>
            <person name="Daims H."/>
        </authorList>
    </citation>
    <scope>NUCLEOTIDE SEQUENCE [LARGE SCALE GENOMIC DNA]</scope>
</reference>
<dbReference type="SUPFAM" id="SSF53697">
    <property type="entry name" value="SIS domain"/>
    <property type="match status" value="1"/>
</dbReference>
<sequence>MKLHDDKLRALGLAVIQVEAQAIAALAERINAEFVTACKLMFACSGRVVVTGMGKSGHIAGKIAATLASTGTPAFFVHPGEASHGDLGMITQQDVVLALSNSGETEEIVKILPIIKRLGVALIAMTGNPASTLAQEATVHINVSVAQEACPLGLAPTSSTTAALVMGDALAVSLLEARGFTRDDFALSHPGGSLGKRLLLRVSDIMHVGDSIPIVPVSALIATVLLEMTEKKLGMTAIVDAERRMLGIFTDGDLRRMLAKTLDIHQTTIAQVMTTDCTVIGADILAAEAMQIMERKKINALIVVDEERRAVGALNMHDLIRAGII</sequence>
<evidence type="ECO:0000256" key="4">
    <source>
        <dbReference type="PIRNR" id="PIRNR004692"/>
    </source>
</evidence>
<comment type="similarity">
    <text evidence="1 4">Belongs to the SIS family. GutQ/KpsF subfamily.</text>
</comment>
<dbReference type="RefSeq" id="WP_087142015.1">
    <property type="nucleotide sequence ID" value="NZ_FUKI01000002.1"/>
</dbReference>
<dbReference type="Proteomes" id="UP000195667">
    <property type="component" value="Unassembled WGS sequence"/>
</dbReference>
<keyword evidence="2" id="KW-0677">Repeat</keyword>
<dbReference type="Gene3D" id="3.10.580.10">
    <property type="entry name" value="CBS-domain"/>
    <property type="match status" value="1"/>
</dbReference>
<dbReference type="OrthoDB" id="9762536at2"/>
<keyword evidence="11" id="KW-1185">Reference proteome</keyword>
<dbReference type="InterPro" id="IPR046348">
    <property type="entry name" value="SIS_dom_sf"/>
</dbReference>
<dbReference type="PANTHER" id="PTHR42745">
    <property type="match status" value="1"/>
</dbReference>
<dbReference type="CDD" id="cd04604">
    <property type="entry name" value="CBS_pair_SIS_assoc"/>
    <property type="match status" value="1"/>
</dbReference>
<keyword evidence="3 7" id="KW-0129">CBS domain</keyword>
<keyword evidence="5" id="KW-0479">Metal-binding</keyword>
<evidence type="ECO:0000256" key="1">
    <source>
        <dbReference type="ARBA" id="ARBA00008165"/>
    </source>
</evidence>
<feature type="site" description="Catalytically relevant" evidence="6">
    <location>
        <position position="148"/>
    </location>
</feature>
<dbReference type="GO" id="GO:0097367">
    <property type="term" value="F:carbohydrate derivative binding"/>
    <property type="evidence" value="ECO:0007669"/>
    <property type="project" value="InterPro"/>
</dbReference>
<dbReference type="Pfam" id="PF01380">
    <property type="entry name" value="SIS"/>
    <property type="match status" value="1"/>
</dbReference>
<dbReference type="PROSITE" id="PS51464">
    <property type="entry name" value="SIS"/>
    <property type="match status" value="1"/>
</dbReference>
<evidence type="ECO:0000259" key="8">
    <source>
        <dbReference type="PROSITE" id="PS51371"/>
    </source>
</evidence>
<organism evidence="10 11">
    <name type="scientific">Crenothrix polyspora</name>
    <dbReference type="NCBI Taxonomy" id="360316"/>
    <lineage>
        <taxon>Bacteria</taxon>
        <taxon>Pseudomonadati</taxon>
        <taxon>Pseudomonadota</taxon>
        <taxon>Gammaproteobacteria</taxon>
        <taxon>Methylococcales</taxon>
        <taxon>Crenotrichaceae</taxon>
        <taxon>Crenothrix</taxon>
    </lineage>
</organism>
<dbReference type="GO" id="GO:0005975">
    <property type="term" value="P:carbohydrate metabolic process"/>
    <property type="evidence" value="ECO:0007669"/>
    <property type="project" value="InterPro"/>
</dbReference>
<evidence type="ECO:0000256" key="7">
    <source>
        <dbReference type="PROSITE-ProRule" id="PRU00703"/>
    </source>
</evidence>
<comment type="catalytic activity">
    <reaction evidence="4">
        <text>D-arabinose 5-phosphate = D-ribulose 5-phosphate</text>
        <dbReference type="Rhea" id="RHEA:23104"/>
        <dbReference type="ChEBI" id="CHEBI:57693"/>
        <dbReference type="ChEBI" id="CHEBI:58121"/>
        <dbReference type="EC" id="5.3.1.13"/>
    </reaction>
</comment>
<dbReference type="Pfam" id="PF00571">
    <property type="entry name" value="CBS"/>
    <property type="match status" value="2"/>
</dbReference>
<dbReference type="InterPro" id="IPR050986">
    <property type="entry name" value="GutQ/KpsF_isomerases"/>
</dbReference>
<dbReference type="PIRSF" id="PIRSF004692">
    <property type="entry name" value="KdsD_KpsF"/>
    <property type="match status" value="1"/>
</dbReference>
<evidence type="ECO:0000256" key="5">
    <source>
        <dbReference type="PIRSR" id="PIRSR004692-2"/>
    </source>
</evidence>
<name>A0A1R4GZD0_9GAMM</name>
<feature type="site" description="Catalytically relevant" evidence="6">
    <location>
        <position position="189"/>
    </location>
</feature>
<keyword evidence="4 10" id="KW-0413">Isomerase</keyword>
<dbReference type="GO" id="GO:0019146">
    <property type="term" value="F:arabinose-5-phosphate isomerase activity"/>
    <property type="evidence" value="ECO:0007669"/>
    <property type="project" value="UniProtKB-EC"/>
</dbReference>
<dbReference type="NCBIfam" id="TIGR00393">
    <property type="entry name" value="kpsF"/>
    <property type="match status" value="1"/>
</dbReference>
<dbReference type="InterPro" id="IPR035474">
    <property type="entry name" value="SIS_Kpsf"/>
</dbReference>
<dbReference type="EC" id="5.3.1.13" evidence="4"/>
<dbReference type="FunFam" id="3.40.50.10490:FF:000011">
    <property type="entry name" value="Arabinose 5-phosphate isomerase"/>
    <property type="match status" value="1"/>
</dbReference>
<keyword evidence="5" id="KW-0862">Zinc</keyword>
<dbReference type="InterPro" id="IPR046342">
    <property type="entry name" value="CBS_dom_sf"/>
</dbReference>
<feature type="site" description="Catalytically relevant" evidence="6">
    <location>
        <position position="55"/>
    </location>
</feature>